<keyword evidence="3" id="KW-1185">Reference proteome</keyword>
<reference evidence="2" key="1">
    <citation type="journal article" date="2023" name="Mol. Phylogenet. Evol.">
        <title>Genome-scale phylogeny and comparative genomics of the fungal order Sordariales.</title>
        <authorList>
            <person name="Hensen N."/>
            <person name="Bonometti L."/>
            <person name="Westerberg I."/>
            <person name="Brannstrom I.O."/>
            <person name="Guillou S."/>
            <person name="Cros-Aarteil S."/>
            <person name="Calhoun S."/>
            <person name="Haridas S."/>
            <person name="Kuo A."/>
            <person name="Mondo S."/>
            <person name="Pangilinan J."/>
            <person name="Riley R."/>
            <person name="LaButti K."/>
            <person name="Andreopoulos B."/>
            <person name="Lipzen A."/>
            <person name="Chen C."/>
            <person name="Yan M."/>
            <person name="Daum C."/>
            <person name="Ng V."/>
            <person name="Clum A."/>
            <person name="Steindorff A."/>
            <person name="Ohm R.A."/>
            <person name="Martin F."/>
            <person name="Silar P."/>
            <person name="Natvig D.O."/>
            <person name="Lalanne C."/>
            <person name="Gautier V."/>
            <person name="Ament-Velasquez S.L."/>
            <person name="Kruys A."/>
            <person name="Hutchinson M.I."/>
            <person name="Powell A.J."/>
            <person name="Barry K."/>
            <person name="Miller A.N."/>
            <person name="Grigoriev I.V."/>
            <person name="Debuchy R."/>
            <person name="Gladieux P."/>
            <person name="Hiltunen Thoren M."/>
            <person name="Johannesson H."/>
        </authorList>
    </citation>
    <scope>NUCLEOTIDE SEQUENCE</scope>
    <source>
        <strain evidence="2">CBS 118394</strain>
    </source>
</reference>
<evidence type="ECO:0000256" key="1">
    <source>
        <dbReference type="SAM" id="MobiDB-lite"/>
    </source>
</evidence>
<dbReference type="AlphaFoldDB" id="A0AAE0MCV9"/>
<proteinExistence type="predicted"/>
<evidence type="ECO:0000313" key="3">
    <source>
        <dbReference type="Proteomes" id="UP001283341"/>
    </source>
</evidence>
<reference evidence="2" key="2">
    <citation type="submission" date="2023-06" db="EMBL/GenBank/DDBJ databases">
        <authorList>
            <consortium name="Lawrence Berkeley National Laboratory"/>
            <person name="Haridas S."/>
            <person name="Hensen N."/>
            <person name="Bonometti L."/>
            <person name="Westerberg I."/>
            <person name="Brannstrom I.O."/>
            <person name="Guillou S."/>
            <person name="Cros-Aarteil S."/>
            <person name="Calhoun S."/>
            <person name="Kuo A."/>
            <person name="Mondo S."/>
            <person name="Pangilinan J."/>
            <person name="Riley R."/>
            <person name="Labutti K."/>
            <person name="Andreopoulos B."/>
            <person name="Lipzen A."/>
            <person name="Chen C."/>
            <person name="Yanf M."/>
            <person name="Daum C."/>
            <person name="Ng V."/>
            <person name="Clum A."/>
            <person name="Steindorff A."/>
            <person name="Ohm R."/>
            <person name="Martin F."/>
            <person name="Silar P."/>
            <person name="Natvig D."/>
            <person name="Lalanne C."/>
            <person name="Gautier V."/>
            <person name="Ament-Velasquez S.L."/>
            <person name="Kruys A."/>
            <person name="Hutchinson M.I."/>
            <person name="Powell A.J."/>
            <person name="Barry K."/>
            <person name="Miller A.N."/>
            <person name="Grigoriev I.V."/>
            <person name="Debuchy R."/>
            <person name="Gladieux P."/>
            <person name="Thoren M.H."/>
            <person name="Johannesson H."/>
        </authorList>
    </citation>
    <scope>NUCLEOTIDE SEQUENCE</scope>
    <source>
        <strain evidence="2">CBS 118394</strain>
    </source>
</reference>
<dbReference type="PANTHER" id="PTHR47182:SF2">
    <property type="entry name" value="CELL WALL ALPHA-1,3-GLUCAN SYNTHASE AGS1"/>
    <property type="match status" value="1"/>
</dbReference>
<dbReference type="EMBL" id="JAUEDM010000002">
    <property type="protein sequence ID" value="KAK3326374.1"/>
    <property type="molecule type" value="Genomic_DNA"/>
</dbReference>
<dbReference type="GO" id="GO:0070600">
    <property type="term" value="P:fungal-type cell wall (1-&gt;3)-alpha-glucan biosynthetic process"/>
    <property type="evidence" value="ECO:0007669"/>
    <property type="project" value="TreeGrafter"/>
</dbReference>
<evidence type="ECO:0000313" key="2">
    <source>
        <dbReference type="EMBL" id="KAK3326374.1"/>
    </source>
</evidence>
<protein>
    <submittedName>
        <fullName evidence="2">Uncharacterized protein</fullName>
    </submittedName>
</protein>
<comment type="caution">
    <text evidence="2">The sequence shown here is derived from an EMBL/GenBank/DDBJ whole genome shotgun (WGS) entry which is preliminary data.</text>
</comment>
<dbReference type="Proteomes" id="UP001283341">
    <property type="component" value="Unassembled WGS sequence"/>
</dbReference>
<dbReference type="PANTHER" id="PTHR47182">
    <property type="entry name" value="CELL WALL ALPHA-1,3-GLUCAN SYNTHASE AGS1-RELATED"/>
    <property type="match status" value="1"/>
</dbReference>
<dbReference type="GO" id="GO:0047657">
    <property type="term" value="F:alpha-1,3-glucan synthase activity"/>
    <property type="evidence" value="ECO:0007669"/>
    <property type="project" value="TreeGrafter"/>
</dbReference>
<dbReference type="InterPro" id="IPR058655">
    <property type="entry name" value="Mok11-14/Ags1-like"/>
</dbReference>
<sequence>MFYRYLSTSPPGNIIWVVARLSGMEILVAAKKMGEFNVTVTGESISVDTWLLPSDDIDYIFLDYDQILGRLSRRSPNPANMETEDSARFYSFWNQFIASVIRKLSPEVYLMLDVLGCLVPLRPEEVPDLPGFFFGDTGLRTFTENTRLKLVNDPVKVALEAADSSPIRREELRNAMYPRRDPERVAIQETMDLCEESAGYPSSPASTRRKQRRYGSLRTRSESASGYGRKYPGRWRFITKILLKRRVRPTNLGIGPNVVL</sequence>
<name>A0AAE0MCV9_9PEZI</name>
<feature type="region of interest" description="Disordered" evidence="1">
    <location>
        <begin position="196"/>
        <end position="227"/>
    </location>
</feature>
<organism evidence="2 3">
    <name type="scientific">Apodospora peruviana</name>
    <dbReference type="NCBI Taxonomy" id="516989"/>
    <lineage>
        <taxon>Eukaryota</taxon>
        <taxon>Fungi</taxon>
        <taxon>Dikarya</taxon>
        <taxon>Ascomycota</taxon>
        <taxon>Pezizomycotina</taxon>
        <taxon>Sordariomycetes</taxon>
        <taxon>Sordariomycetidae</taxon>
        <taxon>Sordariales</taxon>
        <taxon>Lasiosphaeriaceae</taxon>
        <taxon>Apodospora</taxon>
    </lineage>
</organism>
<accession>A0AAE0MCV9</accession>
<gene>
    <name evidence="2" type="ORF">B0H66DRAFT_637663</name>
</gene>
<dbReference type="GO" id="GO:0009277">
    <property type="term" value="C:fungal-type cell wall"/>
    <property type="evidence" value="ECO:0007669"/>
    <property type="project" value="TreeGrafter"/>
</dbReference>